<name>A0AAW0CPI1_9AGAR</name>
<gene>
    <name evidence="1" type="ORF">R3P38DRAFT_2768395</name>
</gene>
<dbReference type="EMBL" id="JAWWNJ010000014">
    <property type="protein sequence ID" value="KAK7040977.1"/>
    <property type="molecule type" value="Genomic_DNA"/>
</dbReference>
<evidence type="ECO:0000313" key="2">
    <source>
        <dbReference type="Proteomes" id="UP001362999"/>
    </source>
</evidence>
<sequence length="240" mass="27334">MHLTSCFFDNGIEMWYQAFLRWQGPEREQFLSQLPSTSALSCFFYHFQRRIKYLNNQKLTDAERERHLNQELGLGQAKARQFILGRWKLYSDPNSYGCATTWMYHAIRVMLFIQSLGLDIVWWATVKEIIPSAFPLAKAFEISDSAGNLIQYQLIGTISFDAGRKHWTSKLLTAFQTVKSLLETVSAYDAAVNMETKRPKTSPIEIEDTPSPDNSVADYKTADGGEDVAMFDGAESISSE</sequence>
<comment type="caution">
    <text evidence="1">The sequence shown here is derived from an EMBL/GenBank/DDBJ whole genome shotgun (WGS) entry which is preliminary data.</text>
</comment>
<protein>
    <submittedName>
        <fullName evidence="1">Uncharacterized protein</fullName>
    </submittedName>
</protein>
<proteinExistence type="predicted"/>
<organism evidence="1 2">
    <name type="scientific">Favolaschia claudopus</name>
    <dbReference type="NCBI Taxonomy" id="2862362"/>
    <lineage>
        <taxon>Eukaryota</taxon>
        <taxon>Fungi</taxon>
        <taxon>Dikarya</taxon>
        <taxon>Basidiomycota</taxon>
        <taxon>Agaricomycotina</taxon>
        <taxon>Agaricomycetes</taxon>
        <taxon>Agaricomycetidae</taxon>
        <taxon>Agaricales</taxon>
        <taxon>Marasmiineae</taxon>
        <taxon>Mycenaceae</taxon>
        <taxon>Favolaschia</taxon>
    </lineage>
</organism>
<keyword evidence="2" id="KW-1185">Reference proteome</keyword>
<dbReference type="Proteomes" id="UP001362999">
    <property type="component" value="Unassembled WGS sequence"/>
</dbReference>
<evidence type="ECO:0000313" key="1">
    <source>
        <dbReference type="EMBL" id="KAK7040977.1"/>
    </source>
</evidence>
<reference evidence="1 2" key="1">
    <citation type="journal article" date="2024" name="J Genomics">
        <title>Draft genome sequencing and assembly of Favolaschia claudopus CIRM-BRFM 2984 isolated from oak limbs.</title>
        <authorList>
            <person name="Navarro D."/>
            <person name="Drula E."/>
            <person name="Chaduli D."/>
            <person name="Cazenave R."/>
            <person name="Ahrendt S."/>
            <person name="Wang J."/>
            <person name="Lipzen A."/>
            <person name="Daum C."/>
            <person name="Barry K."/>
            <person name="Grigoriev I.V."/>
            <person name="Favel A."/>
            <person name="Rosso M.N."/>
            <person name="Martin F."/>
        </authorList>
    </citation>
    <scope>NUCLEOTIDE SEQUENCE [LARGE SCALE GENOMIC DNA]</scope>
    <source>
        <strain evidence="1 2">CIRM-BRFM 2984</strain>
    </source>
</reference>
<accession>A0AAW0CPI1</accession>
<dbReference type="AlphaFoldDB" id="A0AAW0CPI1"/>